<name>A0A2U8I6V4_9GAMM</name>
<dbReference type="RefSeq" id="WP_072550056.1">
    <property type="nucleotide sequence ID" value="NZ_CP021659.1"/>
</dbReference>
<protein>
    <recommendedName>
        <fullName evidence="3">Pilus assembly protein PilP</fullName>
    </recommendedName>
</protein>
<dbReference type="EMBL" id="CP021659">
    <property type="protein sequence ID" value="AWK14890.1"/>
    <property type="molecule type" value="Genomic_DNA"/>
</dbReference>
<proteinExistence type="predicted"/>
<accession>A0A2U8I6V4</accession>
<organism evidence="1 2">
    <name type="scientific">Candidatus Fukatsuia symbiotica</name>
    <dbReference type="NCBI Taxonomy" id="1878942"/>
    <lineage>
        <taxon>Bacteria</taxon>
        <taxon>Pseudomonadati</taxon>
        <taxon>Pseudomonadota</taxon>
        <taxon>Gammaproteobacteria</taxon>
        <taxon>Enterobacterales</taxon>
        <taxon>Yersiniaceae</taxon>
        <taxon>Candidatus Fukatsuia</taxon>
    </lineage>
</organism>
<keyword evidence="2" id="KW-1185">Reference proteome</keyword>
<dbReference type="Proteomes" id="UP000261875">
    <property type="component" value="Chromosome"/>
</dbReference>
<dbReference type="OrthoDB" id="6540712at2"/>
<evidence type="ECO:0000313" key="1">
    <source>
        <dbReference type="EMBL" id="AWK14890.1"/>
    </source>
</evidence>
<dbReference type="STRING" id="1878942.GCA_900128755_01152"/>
<sequence length="122" mass="13974">MNKTPIRLVVLILMMPSIGGTNDTIPIKDPFQPLPLTSCNQDIDHLKKWRLRGIVGRQGYHHGWALTPEGGWHKLVVGKLVLTNWRVSHIDQRQVEVRYEKTTPLCLTVRQILWSMLSGSNQ</sequence>
<evidence type="ECO:0008006" key="3">
    <source>
        <dbReference type="Google" id="ProtNLM"/>
    </source>
</evidence>
<reference evidence="1 2" key="1">
    <citation type="submission" date="2017-05" db="EMBL/GenBank/DDBJ databases">
        <title>Genome sequence of Candidatus Fukatsuia symbiotica and Candidatus Hamiltonella defensa from Acyrthosiphon pisum strain 5D.</title>
        <authorList>
            <person name="Patel V.A."/>
            <person name="Chevignon G."/>
            <person name="Russell J.A."/>
            <person name="Oliver K.M."/>
        </authorList>
    </citation>
    <scope>NUCLEOTIDE SEQUENCE [LARGE SCALE GENOMIC DNA]</scope>
    <source>
        <strain evidence="1 2">5D</strain>
    </source>
</reference>
<dbReference type="KEGG" id="fsm:CCS41_11045"/>
<evidence type="ECO:0000313" key="2">
    <source>
        <dbReference type="Proteomes" id="UP000261875"/>
    </source>
</evidence>
<dbReference type="AlphaFoldDB" id="A0A2U8I6V4"/>
<gene>
    <name evidence="1" type="ORF">CCS41_11045</name>
</gene>